<reference evidence="7" key="1">
    <citation type="submission" date="2021-02" db="EMBL/GenBank/DDBJ databases">
        <authorList>
            <person name="Dougan E. K."/>
            <person name="Rhodes N."/>
            <person name="Thang M."/>
            <person name="Chan C."/>
        </authorList>
    </citation>
    <scope>NUCLEOTIDE SEQUENCE</scope>
</reference>
<dbReference type="Proteomes" id="UP000604046">
    <property type="component" value="Unassembled WGS sequence"/>
</dbReference>
<evidence type="ECO:0000256" key="4">
    <source>
        <dbReference type="ARBA" id="ARBA00022827"/>
    </source>
</evidence>
<protein>
    <submittedName>
        <fullName evidence="7">SoxA protein</fullName>
    </submittedName>
</protein>
<evidence type="ECO:0000313" key="7">
    <source>
        <dbReference type="EMBL" id="CAE7028519.1"/>
    </source>
</evidence>
<dbReference type="Gene3D" id="3.30.9.10">
    <property type="entry name" value="D-Amino Acid Oxidase, subunit A, domain 2"/>
    <property type="match status" value="1"/>
</dbReference>
<dbReference type="GO" id="GO:0050660">
    <property type="term" value="F:flavin adenine dinucleotide binding"/>
    <property type="evidence" value="ECO:0007669"/>
    <property type="project" value="InterPro"/>
</dbReference>
<dbReference type="InterPro" id="IPR036188">
    <property type="entry name" value="FAD/NAD-bd_sf"/>
</dbReference>
<comment type="similarity">
    <text evidence="2">Belongs to the MSOX/MTOX family.</text>
</comment>
<dbReference type="Pfam" id="PF01266">
    <property type="entry name" value="DAO"/>
    <property type="match status" value="1"/>
</dbReference>
<dbReference type="PANTHER" id="PTHR10961">
    <property type="entry name" value="PEROXISOMAL SARCOSINE OXIDASE"/>
    <property type="match status" value="1"/>
</dbReference>
<organism evidence="7 8">
    <name type="scientific">Symbiodinium natans</name>
    <dbReference type="NCBI Taxonomy" id="878477"/>
    <lineage>
        <taxon>Eukaryota</taxon>
        <taxon>Sar</taxon>
        <taxon>Alveolata</taxon>
        <taxon>Dinophyceae</taxon>
        <taxon>Suessiales</taxon>
        <taxon>Symbiodiniaceae</taxon>
        <taxon>Symbiodinium</taxon>
    </lineage>
</organism>
<keyword evidence="3" id="KW-0285">Flavoprotein</keyword>
<name>A0A812IAM3_9DINO</name>
<feature type="domain" description="FAD dependent oxidoreductase" evidence="6">
    <location>
        <begin position="13"/>
        <end position="258"/>
    </location>
</feature>
<keyword evidence="8" id="KW-1185">Reference proteome</keyword>
<dbReference type="InterPro" id="IPR045170">
    <property type="entry name" value="MTOX"/>
</dbReference>
<accession>A0A812IAM3</accession>
<comment type="caution">
    <text evidence="7">The sequence shown here is derived from an EMBL/GenBank/DDBJ whole genome shotgun (WGS) entry which is preliminary data.</text>
</comment>
<evidence type="ECO:0000259" key="6">
    <source>
        <dbReference type="Pfam" id="PF01266"/>
    </source>
</evidence>
<dbReference type="AlphaFoldDB" id="A0A812IAM3"/>
<dbReference type="PANTHER" id="PTHR10961:SF7">
    <property type="entry name" value="FAD DEPENDENT OXIDOREDUCTASE DOMAIN-CONTAINING PROTEIN"/>
    <property type="match status" value="1"/>
</dbReference>
<dbReference type="SUPFAM" id="SSF54373">
    <property type="entry name" value="FAD-linked reductases, C-terminal domain"/>
    <property type="match status" value="1"/>
</dbReference>
<dbReference type="OrthoDB" id="424974at2759"/>
<sequence>MPVAFTMLVNNCLAALHWRASRSGADIVEDTVVHIDRDKKEVQTKGGGRFSFSNLIITAGPWTNQVLSNAGLPGVPMIVSNEQTVELGPRPGAPSYDWDVFPVFTWSEAGYKGRGKDGGCEYFYTTPHVTHPGVPSGGVKIGFHRQGPLLNTDEFQVSSGGKAAVDKLPHIRKELNSEQQFELDTFAWERVQDFVRKKMPSLNAEQYVGYMRCLYQCTPDLHMILGRHPADPSIVFACGFSGSGFQFAPAIANVLAALIDNSVTEQQSAILKKFDPGRFQL</sequence>
<dbReference type="EMBL" id="CAJNDS010000209">
    <property type="protein sequence ID" value="CAE7028519.1"/>
    <property type="molecule type" value="Genomic_DNA"/>
</dbReference>
<comment type="cofactor">
    <cofactor evidence="1">
        <name>FAD</name>
        <dbReference type="ChEBI" id="CHEBI:57692"/>
    </cofactor>
</comment>
<dbReference type="InterPro" id="IPR006076">
    <property type="entry name" value="FAD-dep_OxRdtase"/>
</dbReference>
<evidence type="ECO:0000256" key="5">
    <source>
        <dbReference type="ARBA" id="ARBA00023002"/>
    </source>
</evidence>
<dbReference type="SUPFAM" id="SSF51905">
    <property type="entry name" value="FAD/NAD(P)-binding domain"/>
    <property type="match status" value="1"/>
</dbReference>
<evidence type="ECO:0000256" key="1">
    <source>
        <dbReference type="ARBA" id="ARBA00001974"/>
    </source>
</evidence>
<keyword evidence="4" id="KW-0274">FAD</keyword>
<evidence type="ECO:0000313" key="8">
    <source>
        <dbReference type="Proteomes" id="UP000604046"/>
    </source>
</evidence>
<proteinExistence type="inferred from homology"/>
<keyword evidence="5" id="KW-0560">Oxidoreductase</keyword>
<dbReference type="Gene3D" id="3.50.50.60">
    <property type="entry name" value="FAD/NAD(P)-binding domain"/>
    <property type="match status" value="1"/>
</dbReference>
<gene>
    <name evidence="7" type="primary">soxA</name>
    <name evidence="7" type="ORF">SNAT2548_LOCUS3417</name>
</gene>
<evidence type="ECO:0000256" key="3">
    <source>
        <dbReference type="ARBA" id="ARBA00022630"/>
    </source>
</evidence>
<evidence type="ECO:0000256" key="2">
    <source>
        <dbReference type="ARBA" id="ARBA00010989"/>
    </source>
</evidence>
<dbReference type="GO" id="GO:0008115">
    <property type="term" value="F:sarcosine oxidase activity"/>
    <property type="evidence" value="ECO:0007669"/>
    <property type="project" value="TreeGrafter"/>
</dbReference>